<organism evidence="1 2">
    <name type="scientific">Fusarium decemcellulare</name>
    <dbReference type="NCBI Taxonomy" id="57161"/>
    <lineage>
        <taxon>Eukaryota</taxon>
        <taxon>Fungi</taxon>
        <taxon>Dikarya</taxon>
        <taxon>Ascomycota</taxon>
        <taxon>Pezizomycotina</taxon>
        <taxon>Sordariomycetes</taxon>
        <taxon>Hypocreomycetidae</taxon>
        <taxon>Hypocreales</taxon>
        <taxon>Nectriaceae</taxon>
        <taxon>Fusarium</taxon>
        <taxon>Fusarium decemcellulare species complex</taxon>
    </lineage>
</organism>
<gene>
    <name evidence="1" type="ORF">NM208_g10715</name>
</gene>
<dbReference type="EMBL" id="JANRMS010001564">
    <property type="protein sequence ID" value="KAJ3527405.1"/>
    <property type="molecule type" value="Genomic_DNA"/>
</dbReference>
<sequence>MAGRSNTTNNPNEDGDGGVYRLYDMPSSTLDQLTELLWMDPAINVASPDEEWLTDQESRIATLGEPLRRSTKLLDRIVARLSTYRDAPQTAHLCAAHHGLDPKLIRRLMFLIITECTERTERFRVWRRRIAFPDTVIAWLDRVDALTSMWIGRNAFRPSLDTNALQHLDFVSKAVARRASCPWAVVDASESLASEIINLVRDIDRRKEEREKLRNDGKRSSRGEHSKKKKNKGEKKQNRKENKSDRRNNEPQQPSHEQRSNPGLLINRERNNNPQREVRDADEPTAPNVVDAVQTQEDEEAPAVEHEAHETSRWMNDRMENQGLTAEERRQLFEDDMHPAFSDYGARSAVPAPLNFQREAQPAPTIAETIWEPVSVRSYTGSQAPSLYPRRDTLSQTRDNDLESLPPVEGDDQYLAFCDRWGISPNPVWYPPESATSPLDDRAQQDTEPHPFRPPSSVYSSHAGFRRSQDHSGWARPQEEPSFPQRQENTSREEIVFRDPFENGGRRSRRRNSARSAFSTRSTRSSNVSPMGRRHRMNVNIGIEGTPAMSRPPGSTSGRTADRISSVNVSRSLQQFRALNISESSRPGSSTPQLLPPLFAGSHSPTCSPVIPSPQPQGQPVKESSLALVVKELDSEPSFEEYEDDSSETTNPPKGRNQKRAPKSPELKDTPLPVPLHVIQAIMPPQEPCRDVASSTMSMVISEGEDCEAGMPIAKVPADAPSDGNSRTNIASARTLVGQWPVDDMKHPVVDLMDLPRDPCIDECDIDPSNGEFLQPVVYLEVKQTHRSESSYQSRDPEWRRWNMTADLYISRELARREKMKEEVLAKLKQEQVATVPEEEPWPNAPCTLRPAIPNDFEQIAEIINLEIQQESNTPSQIPSPRLATVSDVKDIYDTCMRNFRPFIVAVPSRYDPPDRSQWPKEMQREYAEFLKYKESKSAWQAGRILGFAFVADSRCGFLMNVCPASRFTGQIRIVMHRSFRRKLVGTALLDKILCVISNYHRSLIDYEWKCSDPKSIYEYPSDRNRRKYNKVYIETFFAGEEDANIPWMSRMLKKFEFKRVAYFKEAARRGRHGGIWLDLVRIMLSILRKARLKDKEMRILMLGLDNAGKTTIVKKVMGEDVNKVSPTLGFIIKTIDYEGYKLNIWDVGGQKTLRSYWRNYFEKTDALIWVVDATDRLRIEDCREELQGLLLEERLAGASLLVFANKMDVEGCMTEQEILSALQLESIRTHRWHILPCSAMTGTNLKEGLSWVVEDAKKRLFLY</sequence>
<accession>A0ACC1RWZ9</accession>
<keyword evidence="2" id="KW-1185">Reference proteome</keyword>
<protein>
    <submittedName>
        <fullName evidence="1">Uncharacterized protein</fullName>
    </submittedName>
</protein>
<dbReference type="Proteomes" id="UP001148629">
    <property type="component" value="Unassembled WGS sequence"/>
</dbReference>
<comment type="caution">
    <text evidence="1">The sequence shown here is derived from an EMBL/GenBank/DDBJ whole genome shotgun (WGS) entry which is preliminary data.</text>
</comment>
<evidence type="ECO:0000313" key="1">
    <source>
        <dbReference type="EMBL" id="KAJ3527405.1"/>
    </source>
</evidence>
<reference evidence="1" key="1">
    <citation type="submission" date="2022-08" db="EMBL/GenBank/DDBJ databases">
        <title>Genome Sequence of Fusarium decemcellulare.</title>
        <authorList>
            <person name="Buettner E."/>
        </authorList>
    </citation>
    <scope>NUCLEOTIDE SEQUENCE</scope>
    <source>
        <strain evidence="1">Babe19</strain>
    </source>
</reference>
<evidence type="ECO:0000313" key="2">
    <source>
        <dbReference type="Proteomes" id="UP001148629"/>
    </source>
</evidence>
<proteinExistence type="predicted"/>
<name>A0ACC1RWZ9_9HYPO</name>